<organism evidence="1 2">
    <name type="scientific">Capsicum annuum</name>
    <name type="common">Capsicum pepper</name>
    <dbReference type="NCBI Taxonomy" id="4072"/>
    <lineage>
        <taxon>Eukaryota</taxon>
        <taxon>Viridiplantae</taxon>
        <taxon>Streptophyta</taxon>
        <taxon>Embryophyta</taxon>
        <taxon>Tracheophyta</taxon>
        <taxon>Spermatophyta</taxon>
        <taxon>Magnoliopsida</taxon>
        <taxon>eudicotyledons</taxon>
        <taxon>Gunneridae</taxon>
        <taxon>Pentapetalae</taxon>
        <taxon>asterids</taxon>
        <taxon>lamiids</taxon>
        <taxon>Solanales</taxon>
        <taxon>Solanaceae</taxon>
        <taxon>Solanoideae</taxon>
        <taxon>Capsiceae</taxon>
        <taxon>Capsicum</taxon>
    </lineage>
</organism>
<dbReference type="InterPro" id="IPR052997">
    <property type="entry name" value="RRT15-like"/>
</dbReference>
<dbReference type="PANTHER" id="PTHR33047">
    <property type="entry name" value="PROTEIN TAR1"/>
    <property type="match status" value="1"/>
</dbReference>
<keyword evidence="2" id="KW-1185">Reference proteome</keyword>
<reference evidence="1 2" key="2">
    <citation type="journal article" date="2017" name="Genome Biol.">
        <title>New reference genome sequences of hot pepper reveal the massive evolution of plant disease-resistance genes by retroduplication.</title>
        <authorList>
            <person name="Kim S."/>
            <person name="Park J."/>
            <person name="Yeom S.I."/>
            <person name="Kim Y.M."/>
            <person name="Seo E."/>
            <person name="Kim K.T."/>
            <person name="Kim M.S."/>
            <person name="Lee J.M."/>
            <person name="Cheong K."/>
            <person name="Shin H.S."/>
            <person name="Kim S.B."/>
            <person name="Han K."/>
            <person name="Lee J."/>
            <person name="Park M."/>
            <person name="Lee H.A."/>
            <person name="Lee H.Y."/>
            <person name="Lee Y."/>
            <person name="Oh S."/>
            <person name="Lee J.H."/>
            <person name="Choi E."/>
            <person name="Choi E."/>
            <person name="Lee S.E."/>
            <person name="Jeon J."/>
            <person name="Kim H."/>
            <person name="Choi G."/>
            <person name="Song H."/>
            <person name="Lee J."/>
            <person name="Lee S.C."/>
            <person name="Kwon J.K."/>
            <person name="Lee H.Y."/>
            <person name="Koo N."/>
            <person name="Hong Y."/>
            <person name="Kim R.W."/>
            <person name="Kang W.H."/>
            <person name="Huh J.H."/>
            <person name="Kang B.C."/>
            <person name="Yang T.J."/>
            <person name="Lee Y.H."/>
            <person name="Bennetzen J.L."/>
            <person name="Choi D."/>
        </authorList>
    </citation>
    <scope>NUCLEOTIDE SEQUENCE [LARGE SCALE GENOMIC DNA]</scope>
    <source>
        <strain evidence="2">cv. CM334</strain>
    </source>
</reference>
<evidence type="ECO:0000313" key="1">
    <source>
        <dbReference type="EMBL" id="PHT61547.1"/>
    </source>
</evidence>
<gene>
    <name evidence="1" type="ORF">T459_34605</name>
</gene>
<dbReference type="STRING" id="4072.A0A2G2XVM3"/>
<dbReference type="EMBL" id="AYRZ02000140">
    <property type="protein sequence ID" value="PHT61547.1"/>
    <property type="molecule type" value="Genomic_DNA"/>
</dbReference>
<dbReference type="AlphaFoldDB" id="A0A2G2XVM3"/>
<dbReference type="PANTHER" id="PTHR33047:SF8">
    <property type="entry name" value="REGULATOR OF RDNA TRANSCRIPTION PROTEIN 15"/>
    <property type="match status" value="1"/>
</dbReference>
<protein>
    <submittedName>
        <fullName evidence="1">Uncharacterized protein</fullName>
    </submittedName>
</protein>
<comment type="caution">
    <text evidence="1">The sequence shown here is derived from an EMBL/GenBank/DDBJ whole genome shotgun (WGS) entry which is preliminary data.</text>
</comment>
<name>A0A2G2XVM3_CAPAN</name>
<evidence type="ECO:0000313" key="2">
    <source>
        <dbReference type="Proteomes" id="UP000222542"/>
    </source>
</evidence>
<dbReference type="Proteomes" id="UP000222542">
    <property type="component" value="Unassembled WGS sequence"/>
</dbReference>
<reference evidence="1 2" key="1">
    <citation type="journal article" date="2014" name="Nat. Genet.">
        <title>Genome sequence of the hot pepper provides insights into the evolution of pungency in Capsicum species.</title>
        <authorList>
            <person name="Kim S."/>
            <person name="Park M."/>
            <person name="Yeom S.I."/>
            <person name="Kim Y.M."/>
            <person name="Lee J.M."/>
            <person name="Lee H.A."/>
            <person name="Seo E."/>
            <person name="Choi J."/>
            <person name="Cheong K."/>
            <person name="Kim K.T."/>
            <person name="Jung K."/>
            <person name="Lee G.W."/>
            <person name="Oh S.K."/>
            <person name="Bae C."/>
            <person name="Kim S.B."/>
            <person name="Lee H.Y."/>
            <person name="Kim S.Y."/>
            <person name="Kim M.S."/>
            <person name="Kang B.C."/>
            <person name="Jo Y.D."/>
            <person name="Yang H.B."/>
            <person name="Jeong H.J."/>
            <person name="Kang W.H."/>
            <person name="Kwon J.K."/>
            <person name="Shin C."/>
            <person name="Lim J.Y."/>
            <person name="Park J.H."/>
            <person name="Huh J.H."/>
            <person name="Kim J.S."/>
            <person name="Kim B.D."/>
            <person name="Cohen O."/>
            <person name="Paran I."/>
            <person name="Suh M.C."/>
            <person name="Lee S.B."/>
            <person name="Kim Y.K."/>
            <person name="Shin Y."/>
            <person name="Noh S.J."/>
            <person name="Park J."/>
            <person name="Seo Y.S."/>
            <person name="Kwon S.Y."/>
            <person name="Kim H.A."/>
            <person name="Park J.M."/>
            <person name="Kim H.J."/>
            <person name="Choi S.B."/>
            <person name="Bosland P.W."/>
            <person name="Reeves G."/>
            <person name="Jo S.H."/>
            <person name="Lee B.W."/>
            <person name="Cho H.T."/>
            <person name="Choi H.S."/>
            <person name="Lee M.S."/>
            <person name="Yu Y."/>
            <person name="Do Choi Y."/>
            <person name="Park B.S."/>
            <person name="van Deynze A."/>
            <person name="Ashrafi H."/>
            <person name="Hill T."/>
            <person name="Kim W.T."/>
            <person name="Pai H.S."/>
            <person name="Ahn H.K."/>
            <person name="Yeam I."/>
            <person name="Giovannoni J.J."/>
            <person name="Rose J.K."/>
            <person name="Sorensen I."/>
            <person name="Lee S.J."/>
            <person name="Kim R.W."/>
            <person name="Choi I.Y."/>
            <person name="Choi B.S."/>
            <person name="Lim J.S."/>
            <person name="Lee Y.H."/>
            <person name="Choi D."/>
        </authorList>
    </citation>
    <scope>NUCLEOTIDE SEQUENCE [LARGE SCALE GENOMIC DNA]</scope>
    <source>
        <strain evidence="2">cv. CM334</strain>
    </source>
</reference>
<accession>A0A2G2XVM3</accession>
<proteinExistence type="predicted"/>
<sequence length="70" mass="8144">MKKQRRYECLAATVQLSLWKHFSDTSSFEFRRSKGLLGHAFMVHIRTGNQNQMRFYPSIPGDISGLIELI</sequence>
<dbReference type="Gramene" id="PHT61547">
    <property type="protein sequence ID" value="PHT61547"/>
    <property type="gene ID" value="T459_34605"/>
</dbReference>